<evidence type="ECO:0000259" key="2">
    <source>
        <dbReference type="SMART" id="SM01126"/>
    </source>
</evidence>
<dbReference type="KEGG" id="gur:Gura_1109"/>
<reference evidence="3 4" key="1">
    <citation type="submission" date="2007-05" db="EMBL/GenBank/DDBJ databases">
        <title>Complete sequence of Geobacter uraniireducens Rf4.</title>
        <authorList>
            <consortium name="US DOE Joint Genome Institute"/>
            <person name="Copeland A."/>
            <person name="Lucas S."/>
            <person name="Lapidus A."/>
            <person name="Barry K."/>
            <person name="Detter J.C."/>
            <person name="Glavina del Rio T."/>
            <person name="Hammon N."/>
            <person name="Israni S."/>
            <person name="Dalin E."/>
            <person name="Tice H."/>
            <person name="Pitluck S."/>
            <person name="Chertkov O."/>
            <person name="Brettin T."/>
            <person name="Bruce D."/>
            <person name="Han C."/>
            <person name="Schmutz J."/>
            <person name="Larimer F."/>
            <person name="Land M."/>
            <person name="Hauser L."/>
            <person name="Kyrpides N."/>
            <person name="Mikhailova N."/>
            <person name="Shelobolina E."/>
            <person name="Aklujkar M."/>
            <person name="Lovley D."/>
            <person name="Richardson P."/>
        </authorList>
    </citation>
    <scope>NUCLEOTIDE SEQUENCE [LARGE SCALE GENOMIC DNA]</scope>
    <source>
        <strain evidence="3 4">Rf4</strain>
    </source>
</reference>
<name>A5GAS7_GEOUR</name>
<organism evidence="3 4">
    <name type="scientific">Geotalea uraniireducens (strain Rf4)</name>
    <name type="common">Geobacter uraniireducens</name>
    <dbReference type="NCBI Taxonomy" id="351605"/>
    <lineage>
        <taxon>Bacteria</taxon>
        <taxon>Pseudomonadati</taxon>
        <taxon>Thermodesulfobacteriota</taxon>
        <taxon>Desulfuromonadia</taxon>
        <taxon>Geobacterales</taxon>
        <taxon>Geobacteraceae</taxon>
        <taxon>Geotalea</taxon>
    </lineage>
</organism>
<keyword evidence="1" id="KW-1133">Transmembrane helix</keyword>
<dbReference type="HOGENOM" id="CLU_044348_1_4_7"/>
<gene>
    <name evidence="3" type="ordered locus">Gura_1109</name>
</gene>
<dbReference type="Pfam" id="PF12760">
    <property type="entry name" value="Zn_ribbon_IS1595"/>
    <property type="match status" value="1"/>
</dbReference>
<dbReference type="AlphaFoldDB" id="A5GAS7"/>
<sequence>MQDNNSRLFKIVCYSVLQNLSQDVNYRIKCLMSLFFLTFFIVYGSVHVYTSAILEKSRWPQGFKCPSCQSTSHCVVWHAQVKTFQCNRCHTQTTLTAGSIFHSTKLPLVQWFQAMYFLTQTKNNVSALELKRLIGVCYKTAWRVKHKLMQVMVEQEQDTILLGRVEVDDAYLGGENPGGKAGRGSENKTPFIAAVETNEKGHPLRAVFTKVPAFNREVVTEWAKRSLSASATVVSDGLACFRAVTEAGCFHTPTIVGKKRKSTDIVCFNWVNTILGNLKTSISGTYHAFDFEKYGTRYLAEVQYRFNRRKDLRGMLSRLISAAATTGKHPEHNLRLAEDWR</sequence>
<keyword evidence="1" id="KW-0812">Transmembrane</keyword>
<dbReference type="InterPro" id="IPR024442">
    <property type="entry name" value="Transposase_Zn_ribbon"/>
</dbReference>
<proteinExistence type="predicted"/>
<dbReference type="InterPro" id="IPR024445">
    <property type="entry name" value="Tnp_ISXO2-like"/>
</dbReference>
<accession>A5GAS7</accession>
<dbReference type="SMART" id="SM01126">
    <property type="entry name" value="DDE_Tnp_IS1595"/>
    <property type="match status" value="1"/>
</dbReference>
<evidence type="ECO:0000313" key="4">
    <source>
        <dbReference type="Proteomes" id="UP000006695"/>
    </source>
</evidence>
<dbReference type="EMBL" id="CP000698">
    <property type="protein sequence ID" value="ABQ25315.1"/>
    <property type="molecule type" value="Genomic_DNA"/>
</dbReference>
<evidence type="ECO:0000256" key="1">
    <source>
        <dbReference type="SAM" id="Phobius"/>
    </source>
</evidence>
<feature type="domain" description="ISXO2-like transposase" evidence="2">
    <location>
        <begin position="160"/>
        <end position="307"/>
    </location>
</feature>
<feature type="transmembrane region" description="Helical" evidence="1">
    <location>
        <begin position="30"/>
        <end position="49"/>
    </location>
</feature>
<dbReference type="Pfam" id="PF12762">
    <property type="entry name" value="DDE_Tnp_IS1595"/>
    <property type="match status" value="1"/>
</dbReference>
<protein>
    <recommendedName>
        <fullName evidence="2">ISXO2-like transposase domain-containing protein</fullName>
    </recommendedName>
</protein>
<keyword evidence="4" id="KW-1185">Reference proteome</keyword>
<dbReference type="STRING" id="351605.Gura_1109"/>
<evidence type="ECO:0000313" key="3">
    <source>
        <dbReference type="EMBL" id="ABQ25315.1"/>
    </source>
</evidence>
<dbReference type="NCBIfam" id="NF033547">
    <property type="entry name" value="transpos_IS1595"/>
    <property type="match status" value="1"/>
</dbReference>
<keyword evidence="1" id="KW-0472">Membrane</keyword>
<dbReference type="Proteomes" id="UP000006695">
    <property type="component" value="Chromosome"/>
</dbReference>